<feature type="transmembrane region" description="Helical" evidence="9">
    <location>
        <begin position="242"/>
        <end position="267"/>
    </location>
</feature>
<reference evidence="12" key="1">
    <citation type="journal article" date="2009" name="Genome Res.">
        <title>Comparative genomic analyses of the human fungal pathogens Coccidioides and their relatives.</title>
        <authorList>
            <person name="Sharpton T.J."/>
            <person name="Stajich J.E."/>
            <person name="Rounsley S.D."/>
            <person name="Gardner M.J."/>
            <person name="Wortman J.R."/>
            <person name="Jordar V.S."/>
            <person name="Maiti R."/>
            <person name="Kodira C.D."/>
            <person name="Neafsey D.E."/>
            <person name="Zeng Q."/>
            <person name="Hung C.-Y."/>
            <person name="McMahan C."/>
            <person name="Muszewska A."/>
            <person name="Grynberg M."/>
            <person name="Mandel M.A."/>
            <person name="Kellner E.M."/>
            <person name="Barker B.M."/>
            <person name="Galgiani J.N."/>
            <person name="Orbach M.J."/>
            <person name="Kirkland T.N."/>
            <person name="Cole G.T."/>
            <person name="Henn M.R."/>
            <person name="Birren B.W."/>
            <person name="Taylor J.W."/>
        </authorList>
    </citation>
    <scope>NUCLEOTIDE SEQUENCE [LARGE SCALE GENOMIC DNA]</scope>
    <source>
        <strain evidence="12">UAMH 1704</strain>
    </source>
</reference>
<proteinExistence type="inferred from homology"/>
<dbReference type="InParanoid" id="C4JUV7"/>
<dbReference type="Proteomes" id="UP000002058">
    <property type="component" value="Unassembled WGS sequence"/>
</dbReference>
<evidence type="ECO:0000313" key="11">
    <source>
        <dbReference type="EMBL" id="EEP80068.1"/>
    </source>
</evidence>
<feature type="transmembrane region" description="Helical" evidence="9">
    <location>
        <begin position="175"/>
        <end position="198"/>
    </location>
</feature>
<evidence type="ECO:0000256" key="2">
    <source>
        <dbReference type="ARBA" id="ARBA00006978"/>
    </source>
</evidence>
<dbReference type="GO" id="GO:0006914">
    <property type="term" value="P:autophagy"/>
    <property type="evidence" value="ECO:0007669"/>
    <property type="project" value="UniProtKB-KW"/>
</dbReference>
<dbReference type="AlphaFoldDB" id="C4JUV7"/>
<evidence type="ECO:0000256" key="7">
    <source>
        <dbReference type="ARBA" id="ARBA00023136"/>
    </source>
</evidence>
<feature type="region of interest" description="Disordered" evidence="10">
    <location>
        <begin position="1"/>
        <end position="43"/>
    </location>
</feature>
<comment type="function">
    <text evidence="8 9">Vacuolar effluxer which mediate the efflux of amino acids resulting from autophagic degradation. The release of autophagic amino acids allows the maintenance of protein synthesis and viability during nitrogen starvation.</text>
</comment>
<feature type="transmembrane region" description="Helical" evidence="9">
    <location>
        <begin position="54"/>
        <end position="76"/>
    </location>
</feature>
<dbReference type="GO" id="GO:0005774">
    <property type="term" value="C:vacuolar membrane"/>
    <property type="evidence" value="ECO:0007669"/>
    <property type="project" value="UniProtKB-SubCell"/>
</dbReference>
<comment type="similarity">
    <text evidence="2 9">Belongs to the ATG22 family.</text>
</comment>
<keyword evidence="4 9" id="KW-0812">Transmembrane</keyword>
<keyword evidence="12" id="KW-1185">Reference proteome</keyword>
<dbReference type="GO" id="GO:0032974">
    <property type="term" value="P:amino acid transmembrane export from vacuole"/>
    <property type="evidence" value="ECO:0007669"/>
    <property type="project" value="TreeGrafter"/>
</dbReference>
<keyword evidence="5 9" id="KW-1133">Transmembrane helix</keyword>
<name>C4JUV7_UNCRE</name>
<dbReference type="HOGENOM" id="CLU_034559_0_0_1"/>
<feature type="transmembrane region" description="Helical" evidence="9">
    <location>
        <begin position="336"/>
        <end position="356"/>
    </location>
</feature>
<dbReference type="EMBL" id="CH476617">
    <property type="protein sequence ID" value="EEP80068.1"/>
    <property type="molecule type" value="Genomic_DNA"/>
</dbReference>
<dbReference type="VEuPathDB" id="FungiDB:UREG_04910"/>
<evidence type="ECO:0000256" key="9">
    <source>
        <dbReference type="RuleBase" id="RU363073"/>
    </source>
</evidence>
<evidence type="ECO:0000313" key="12">
    <source>
        <dbReference type="Proteomes" id="UP000002058"/>
    </source>
</evidence>
<evidence type="ECO:0000256" key="8">
    <source>
        <dbReference type="ARBA" id="ARBA00024801"/>
    </source>
</evidence>
<dbReference type="OrthoDB" id="42657at2759"/>
<organism evidence="11 12">
    <name type="scientific">Uncinocarpus reesii (strain UAMH 1704)</name>
    <dbReference type="NCBI Taxonomy" id="336963"/>
    <lineage>
        <taxon>Eukaryota</taxon>
        <taxon>Fungi</taxon>
        <taxon>Dikarya</taxon>
        <taxon>Ascomycota</taxon>
        <taxon>Pezizomycotina</taxon>
        <taxon>Eurotiomycetes</taxon>
        <taxon>Eurotiomycetidae</taxon>
        <taxon>Onygenales</taxon>
        <taxon>Onygenaceae</taxon>
        <taxon>Uncinocarpus</taxon>
    </lineage>
</organism>
<keyword evidence="6 9" id="KW-0072">Autophagy</keyword>
<evidence type="ECO:0000256" key="3">
    <source>
        <dbReference type="ARBA" id="ARBA00022448"/>
    </source>
</evidence>
<dbReference type="Pfam" id="PF11700">
    <property type="entry name" value="ATG22"/>
    <property type="match status" value="1"/>
</dbReference>
<keyword evidence="3 9" id="KW-0813">Transport</keyword>
<evidence type="ECO:0000256" key="4">
    <source>
        <dbReference type="ARBA" id="ARBA00022692"/>
    </source>
</evidence>
<keyword evidence="7 9" id="KW-0472">Membrane</keyword>
<gene>
    <name evidence="11" type="ORF">UREG_04910</name>
</gene>
<evidence type="ECO:0000256" key="1">
    <source>
        <dbReference type="ARBA" id="ARBA00004128"/>
    </source>
</evidence>
<keyword evidence="9" id="KW-0029">Amino-acid transport</keyword>
<feature type="transmembrane region" description="Helical" evidence="9">
    <location>
        <begin position="151"/>
        <end position="169"/>
    </location>
</feature>
<dbReference type="OMA" id="FWVEQVL"/>
<dbReference type="SUPFAM" id="SSF103473">
    <property type="entry name" value="MFS general substrate transporter"/>
    <property type="match status" value="1"/>
</dbReference>
<sequence>MSSASNASDIHDSDLDNTKKGAGASAQEIPRDGGSEGETSAADSSAASLGSRKALWAFLILCYSTGPTASMVFNYVSAAIQSAANLVGHQPGSDKPCGRRGSNIKCVVKFGAGEIDYLSYLLYLRAIGRAMEGVITILVSGLADYSSYRKTMMMVSIILFGALALPFAGLTESNYSHLTALSVLYCTLTTIQGVYVVIEASYIPIFMRSVGWFRPRQPALPADAAADSSGLEKRTWTKGFTVSVLALVAGNLGGLTALIIGVILVYSRGSYVKIGYHNYLLAITIGGCITILFATIGQFLLPAIEGKKRPKGADVFLLPARGWLLMVSSVRRYPEAFKLCIGWVLWHTSYSNYLGLIQSLFLQVTGISNGSGVYQVWSFTNVIFACMGSLGFLFIFPRIQAPIKSWAYVFLAVNFLCIFWGCIGISNNVPIGYKHTAEFWVEQVLFMSTSSALRSYNRAVYSSLIPKGSEAQFFGLEITLDLATGWINPLVQGVIQNRTNNLRFPMLANVLLISVAILLYIWVDIPKGIEDAKVPLGETPTDTVPE</sequence>
<keyword evidence="9" id="KW-0926">Vacuole</keyword>
<feature type="transmembrane region" description="Helical" evidence="9">
    <location>
        <begin position="504"/>
        <end position="523"/>
    </location>
</feature>
<comment type="subcellular location">
    <subcellularLocation>
        <location evidence="1 9">Vacuole membrane</location>
        <topology evidence="1 9">Multi-pass membrane protein</topology>
    </subcellularLocation>
</comment>
<dbReference type="PANTHER" id="PTHR23519">
    <property type="entry name" value="AUTOPHAGY-RELATED PROTEIN 22"/>
    <property type="match status" value="1"/>
</dbReference>
<feature type="compositionally biased region" description="Basic and acidic residues" evidence="10">
    <location>
        <begin position="9"/>
        <end position="19"/>
    </location>
</feature>
<dbReference type="InterPro" id="IPR024671">
    <property type="entry name" value="Atg22-like"/>
</dbReference>
<evidence type="ECO:0000256" key="6">
    <source>
        <dbReference type="ARBA" id="ARBA00023006"/>
    </source>
</evidence>
<feature type="transmembrane region" description="Helical" evidence="9">
    <location>
        <begin position="376"/>
        <end position="396"/>
    </location>
</feature>
<dbReference type="InterPro" id="IPR036259">
    <property type="entry name" value="MFS_trans_sf"/>
</dbReference>
<dbReference type="InterPro" id="IPR050495">
    <property type="entry name" value="ATG22/LtaA_families"/>
</dbReference>
<dbReference type="PANTHER" id="PTHR23519:SF2">
    <property type="entry name" value="AUTOPHAGY-RELATED PROTEIN 22"/>
    <property type="match status" value="1"/>
</dbReference>
<feature type="transmembrane region" description="Helical" evidence="9">
    <location>
        <begin position="408"/>
        <end position="426"/>
    </location>
</feature>
<protein>
    <recommendedName>
        <fullName evidence="9">Autophagy-related protein</fullName>
    </recommendedName>
</protein>
<dbReference type="GeneID" id="8441224"/>
<evidence type="ECO:0000256" key="10">
    <source>
        <dbReference type="SAM" id="MobiDB-lite"/>
    </source>
</evidence>
<evidence type="ECO:0000256" key="5">
    <source>
        <dbReference type="ARBA" id="ARBA00022989"/>
    </source>
</evidence>
<comment type="caution">
    <text evidence="9">Lacks conserved residue(s) required for the propagation of feature annotation.</text>
</comment>
<feature type="transmembrane region" description="Helical" evidence="9">
    <location>
        <begin position="279"/>
        <end position="301"/>
    </location>
</feature>
<dbReference type="STRING" id="336963.C4JUV7"/>
<dbReference type="KEGG" id="ure:UREG_04910"/>
<dbReference type="eggNOG" id="ENOG502QTIR">
    <property type="taxonomic scope" value="Eukaryota"/>
</dbReference>
<accession>C4JUV7</accession>
<dbReference type="RefSeq" id="XP_002584221.1">
    <property type="nucleotide sequence ID" value="XM_002584175.1"/>
</dbReference>